<dbReference type="GO" id="GO:0008270">
    <property type="term" value="F:zinc ion binding"/>
    <property type="evidence" value="ECO:0007669"/>
    <property type="project" value="UniProtKB-UniRule"/>
</dbReference>
<comment type="caution">
    <text evidence="2">Lacks conserved residue(s) required for the propagation of feature annotation.</text>
</comment>
<feature type="domain" description="Dihydroorotase catalytic" evidence="3">
    <location>
        <begin position="57"/>
        <end position="243"/>
    </location>
</feature>
<feature type="binding site" evidence="2">
    <location>
        <position position="237"/>
    </location>
    <ligand>
        <name>Zn(2+)</name>
        <dbReference type="ChEBI" id="CHEBI:29105"/>
        <label>2</label>
    </ligand>
</feature>
<dbReference type="CDD" id="cd01317">
    <property type="entry name" value="DHOase_IIa"/>
    <property type="match status" value="1"/>
</dbReference>
<feature type="active site" evidence="2">
    <location>
        <position position="310"/>
    </location>
</feature>
<dbReference type="SUPFAM" id="SSF51338">
    <property type="entry name" value="Composite domain of metallo-dependent hydrolases"/>
    <property type="match status" value="1"/>
</dbReference>
<evidence type="ECO:0000256" key="2">
    <source>
        <dbReference type="HAMAP-Rule" id="MF_00220"/>
    </source>
</evidence>
<feature type="binding site" evidence="2">
    <location>
        <position position="310"/>
    </location>
    <ligand>
        <name>Zn(2+)</name>
        <dbReference type="ChEBI" id="CHEBI:29105"/>
        <label>1</label>
    </ligand>
</feature>
<gene>
    <name evidence="2 4" type="primary">pyrC</name>
    <name evidence="4" type="ORF">HHL28_08520</name>
</gene>
<proteinExistence type="inferred from homology"/>
<feature type="binding site" evidence="2">
    <location>
        <position position="185"/>
    </location>
    <ligand>
        <name>Zn(2+)</name>
        <dbReference type="ChEBI" id="CHEBI:29105"/>
        <label>2</label>
    </ligand>
</feature>
<dbReference type="UniPathway" id="UPA00070">
    <property type="reaction ID" value="UER00117"/>
</dbReference>
<dbReference type="EMBL" id="CP051775">
    <property type="protein sequence ID" value="QJE73120.1"/>
    <property type="molecule type" value="Genomic_DNA"/>
</dbReference>
<comment type="catalytic activity">
    <reaction evidence="2">
        <text>(S)-dihydroorotate + H2O = N-carbamoyl-L-aspartate + H(+)</text>
        <dbReference type="Rhea" id="RHEA:24296"/>
        <dbReference type="ChEBI" id="CHEBI:15377"/>
        <dbReference type="ChEBI" id="CHEBI:15378"/>
        <dbReference type="ChEBI" id="CHEBI:30864"/>
        <dbReference type="ChEBI" id="CHEBI:32814"/>
        <dbReference type="EC" id="3.5.2.3"/>
    </reaction>
</comment>
<dbReference type="InterPro" id="IPR050138">
    <property type="entry name" value="DHOase/Allantoinase_Hydrolase"/>
</dbReference>
<sequence>MTNRTAYTNARLLDPATGLDALGTLLTEGAKVADFGPGLFADGVPEGIQVVDCAGACLAPGLVDLRAQVGEPGFEHNETIATASRSAAAGGITAVAVLPNTDPVIDDVSGLEFIARRARETKLVKVFAYGALTKETAGKELTEMGLLSEAGAVGFTDGTCAVADALLLRRALSYATVWGKPIMQHPAEPRLSGGVMNAGEIASRLGLSGSPAMAEVIMLERDMRLVEMTGGRYHAAHISTAESVEVIRRAKAKGLRVTCDTAPPYFALTEQDVGEYRTFFKLDPPLRTEMDRRAIVEGLADGTIDAIASDHTPHDQDEKRVPFAQAAFGAVGFETLLPLVLELHHKGALPLLAALDKVTKVPADILGLPALGRLAKGGPADLVVFDLDRPWKVDGDRLASKSKNTCFDKRPVQGMVLRTVVDGRTVHTRASA</sequence>
<dbReference type="InterPro" id="IPR032466">
    <property type="entry name" value="Metal_Hydrolase"/>
</dbReference>
<dbReference type="AlphaFoldDB" id="A0A858R6R8"/>
<dbReference type="GO" id="GO:0005737">
    <property type="term" value="C:cytoplasm"/>
    <property type="evidence" value="ECO:0007669"/>
    <property type="project" value="TreeGrafter"/>
</dbReference>
<accession>A0A858R6R8</accession>
<dbReference type="GO" id="GO:0004151">
    <property type="term" value="F:dihydroorotase activity"/>
    <property type="evidence" value="ECO:0007669"/>
    <property type="project" value="UniProtKB-UniRule"/>
</dbReference>
<dbReference type="GO" id="GO:0004038">
    <property type="term" value="F:allantoinase activity"/>
    <property type="evidence" value="ECO:0007669"/>
    <property type="project" value="TreeGrafter"/>
</dbReference>
<dbReference type="SUPFAM" id="SSF51556">
    <property type="entry name" value="Metallo-dependent hydrolases"/>
    <property type="match status" value="1"/>
</dbReference>
<comment type="pathway">
    <text evidence="2">Pyrimidine metabolism; UMP biosynthesis via de novo pathway; (S)-dihydroorotate from bicarbonate: step 3/3.</text>
</comment>
<keyword evidence="2" id="KW-0479">Metal-binding</keyword>
<dbReference type="InterPro" id="IPR004722">
    <property type="entry name" value="DHOase"/>
</dbReference>
<dbReference type="GO" id="GO:0006145">
    <property type="term" value="P:purine nucleobase catabolic process"/>
    <property type="evidence" value="ECO:0007669"/>
    <property type="project" value="TreeGrafter"/>
</dbReference>
<dbReference type="PANTHER" id="PTHR43668">
    <property type="entry name" value="ALLANTOINASE"/>
    <property type="match status" value="1"/>
</dbReference>
<dbReference type="InterPro" id="IPR011059">
    <property type="entry name" value="Metal-dep_hydrolase_composite"/>
</dbReference>
<keyword evidence="5" id="KW-1185">Reference proteome</keyword>
<dbReference type="NCBIfam" id="TIGR00857">
    <property type="entry name" value="pyrC_multi"/>
    <property type="match status" value="1"/>
</dbReference>
<comment type="similarity">
    <text evidence="2">Belongs to the metallo-dependent hydrolases superfamily. DHOase family. Class I DHOase subfamily.</text>
</comment>
<dbReference type="InterPro" id="IPR024403">
    <property type="entry name" value="DHOase_cat"/>
</dbReference>
<dbReference type="EC" id="3.5.2.3" evidence="2"/>
<dbReference type="Gene3D" id="3.20.20.140">
    <property type="entry name" value="Metal-dependent hydrolases"/>
    <property type="match status" value="1"/>
</dbReference>
<dbReference type="Pfam" id="PF12890">
    <property type="entry name" value="DHOase"/>
    <property type="match status" value="1"/>
</dbReference>
<feature type="binding site" evidence="2">
    <location>
        <position position="100"/>
    </location>
    <ligand>
        <name>substrate</name>
    </ligand>
</feature>
<comment type="cofactor">
    <cofactor evidence="2">
        <name>Zn(2+)</name>
        <dbReference type="ChEBI" id="CHEBI:29105"/>
    </cofactor>
    <text evidence="2">Binds 2 Zn(2+) ions per subunit.</text>
</comment>
<dbReference type="PANTHER" id="PTHR43668:SF2">
    <property type="entry name" value="ALLANTOINASE"/>
    <property type="match status" value="1"/>
</dbReference>
<evidence type="ECO:0000256" key="1">
    <source>
        <dbReference type="ARBA" id="ARBA00022975"/>
    </source>
</evidence>
<comment type="function">
    <text evidence="2">Catalyzes the reversible cyclization of carbamoyl aspartate to dihydroorotate.</text>
</comment>
<dbReference type="GO" id="GO:0044205">
    <property type="term" value="P:'de novo' UMP biosynthetic process"/>
    <property type="evidence" value="ECO:0007669"/>
    <property type="project" value="UniProtKB-UniRule"/>
</dbReference>
<keyword evidence="2 4" id="KW-0378">Hydrolase</keyword>
<organism evidence="4 5">
    <name type="scientific">Aerophototrophica crusticola</name>
    <dbReference type="NCBI Taxonomy" id="1709002"/>
    <lineage>
        <taxon>Bacteria</taxon>
        <taxon>Pseudomonadati</taxon>
        <taxon>Pseudomonadota</taxon>
        <taxon>Alphaproteobacteria</taxon>
        <taxon>Rhodospirillales</taxon>
        <taxon>Rhodospirillaceae</taxon>
        <taxon>Aerophototrophica</taxon>
    </lineage>
</organism>
<reference evidence="4" key="1">
    <citation type="submission" date="2020-04" db="EMBL/GenBank/DDBJ databases">
        <title>A desert anoxygenic phototrophic bacterium fixes CO2 using RubisCO under aerobic conditions.</title>
        <authorList>
            <person name="Tang K."/>
        </authorList>
    </citation>
    <scope>NUCLEOTIDE SEQUENCE [LARGE SCALE GENOMIC DNA]</scope>
    <source>
        <strain evidence="4">MIMtkB3</strain>
    </source>
</reference>
<evidence type="ECO:0000259" key="3">
    <source>
        <dbReference type="Pfam" id="PF12890"/>
    </source>
</evidence>
<dbReference type="Gene3D" id="2.30.40.10">
    <property type="entry name" value="Urease, subunit C, domain 1"/>
    <property type="match status" value="1"/>
</dbReference>
<protein>
    <recommendedName>
        <fullName evidence="2">Dihydroorotase</fullName>
        <shortName evidence="2">DHOase</shortName>
        <ecNumber evidence="2">3.5.2.3</ecNumber>
    </recommendedName>
</protein>
<keyword evidence="2" id="KW-0862">Zinc</keyword>
<dbReference type="Proteomes" id="UP000501891">
    <property type="component" value="Chromosome"/>
</dbReference>
<name>A0A858R6R8_9PROT</name>
<evidence type="ECO:0000313" key="4">
    <source>
        <dbReference type="EMBL" id="QJE73120.1"/>
    </source>
</evidence>
<feature type="binding site" evidence="2">
    <location>
        <position position="314"/>
    </location>
    <ligand>
        <name>substrate</name>
    </ligand>
</feature>
<evidence type="ECO:0000313" key="5">
    <source>
        <dbReference type="Proteomes" id="UP000501891"/>
    </source>
</evidence>
<feature type="binding site" evidence="2">
    <location>
        <begin position="328"/>
        <end position="329"/>
    </location>
    <ligand>
        <name>substrate</name>
    </ligand>
</feature>
<dbReference type="KEGG" id="acru:HHL28_08520"/>
<dbReference type="HAMAP" id="MF_00220_B">
    <property type="entry name" value="PyrC_classI_B"/>
    <property type="match status" value="1"/>
</dbReference>
<keyword evidence="1 2" id="KW-0665">Pyrimidine biosynthesis</keyword>